<feature type="compositionally biased region" description="Pro residues" evidence="1">
    <location>
        <begin position="373"/>
        <end position="385"/>
    </location>
</feature>
<protein>
    <recommendedName>
        <fullName evidence="3">LysM domain-containing protein</fullName>
    </recommendedName>
</protein>
<dbReference type="AlphaFoldDB" id="A0A1V6XRH2"/>
<dbReference type="Proteomes" id="UP000191691">
    <property type="component" value="Unassembled WGS sequence"/>
</dbReference>
<keyword evidence="2" id="KW-0732">Signal</keyword>
<feature type="domain" description="LysM" evidence="3">
    <location>
        <begin position="137"/>
        <end position="183"/>
    </location>
</feature>
<feature type="compositionally biased region" description="Polar residues" evidence="1">
    <location>
        <begin position="449"/>
        <end position="465"/>
    </location>
</feature>
<evidence type="ECO:0000313" key="5">
    <source>
        <dbReference type="Proteomes" id="UP000191691"/>
    </source>
</evidence>
<feature type="chain" id="PRO_5012257983" description="LysM domain-containing protein" evidence="2">
    <location>
        <begin position="19"/>
        <end position="960"/>
    </location>
</feature>
<evidence type="ECO:0000256" key="1">
    <source>
        <dbReference type="SAM" id="MobiDB-lite"/>
    </source>
</evidence>
<dbReference type="CDD" id="cd00118">
    <property type="entry name" value="LysM"/>
    <property type="match status" value="3"/>
</dbReference>
<proteinExistence type="predicted"/>
<evidence type="ECO:0000256" key="2">
    <source>
        <dbReference type="SAM" id="SignalP"/>
    </source>
</evidence>
<feature type="region of interest" description="Disordered" evidence="1">
    <location>
        <begin position="365"/>
        <end position="405"/>
    </location>
</feature>
<dbReference type="PANTHER" id="PTHR37540:SF5">
    <property type="entry name" value="TRANSCRIPTION FACTOR DOMAIN-CONTAINING PROTEIN"/>
    <property type="match status" value="1"/>
</dbReference>
<evidence type="ECO:0000313" key="4">
    <source>
        <dbReference type="EMBL" id="OQE77742.1"/>
    </source>
</evidence>
<feature type="region of interest" description="Disordered" evidence="1">
    <location>
        <begin position="87"/>
        <end position="132"/>
    </location>
</feature>
<dbReference type="InterPro" id="IPR036779">
    <property type="entry name" value="LysM_dom_sf"/>
</dbReference>
<dbReference type="InterPro" id="IPR018392">
    <property type="entry name" value="LysM"/>
</dbReference>
<dbReference type="Pfam" id="PF11951">
    <property type="entry name" value="Fungal_trans_2"/>
    <property type="match status" value="1"/>
</dbReference>
<feature type="compositionally biased region" description="Polar residues" evidence="1">
    <location>
        <begin position="109"/>
        <end position="121"/>
    </location>
</feature>
<keyword evidence="5" id="KW-1185">Reference proteome</keyword>
<dbReference type="EMBL" id="MOOB01000058">
    <property type="protein sequence ID" value="OQE77742.1"/>
    <property type="molecule type" value="Genomic_DNA"/>
</dbReference>
<accession>A0A1V6XRH2</accession>
<name>A0A1V6XRH2_PENNA</name>
<reference evidence="5" key="1">
    <citation type="journal article" date="2017" name="Nat. Microbiol.">
        <title>Global analysis of biosynthetic gene clusters reveals vast potential of secondary metabolite production in Penicillium species.</title>
        <authorList>
            <person name="Nielsen J.C."/>
            <person name="Grijseels S."/>
            <person name="Prigent S."/>
            <person name="Ji B."/>
            <person name="Dainat J."/>
            <person name="Nielsen K.F."/>
            <person name="Frisvad J.C."/>
            <person name="Workman M."/>
            <person name="Nielsen J."/>
        </authorList>
    </citation>
    <scope>NUCLEOTIDE SEQUENCE [LARGE SCALE GENOMIC DNA]</scope>
    <source>
        <strain evidence="5">IBT 13039</strain>
    </source>
</reference>
<feature type="domain" description="LysM" evidence="3">
    <location>
        <begin position="285"/>
        <end position="333"/>
    </location>
</feature>
<feature type="signal peptide" evidence="2">
    <location>
        <begin position="1"/>
        <end position="18"/>
    </location>
</feature>
<dbReference type="Pfam" id="PF01476">
    <property type="entry name" value="LysM"/>
    <property type="match status" value="2"/>
</dbReference>
<feature type="domain" description="LysM" evidence="3">
    <location>
        <begin position="215"/>
        <end position="261"/>
    </location>
</feature>
<feature type="region of interest" description="Disordered" evidence="1">
    <location>
        <begin position="435"/>
        <end position="497"/>
    </location>
</feature>
<sequence length="960" mass="106166">MYGKSAFAFALLPELLAARSVGNAFARRGVDCSFSVAPNSGDTCETFADSWGITVDQVKSLNPDLDCAKFDDTMEYCAFGDLNNDEPAGSTTTSKAVETTTTMTTSSSAENTQTSKPTSPASDHEPTQPGIAKNCDKFHKVVDGDSCDTIVTSAGITNSQFSEWNPYINDKCSNVWLDYYVCIHVPGATTTSAAPEPTDDGKRPTQPGIAKNCDKFHKVVSGDQCNSIESQYEITHKQFSDWNPAINSACTNLQLDYNVCVHIPGATNTQGPTPQMPNLNSDCKKYHKVTDGEGCPQIEKQAGITFAQFRNASNVQISSMNAKDLLPGYEQTLPVLSRPSAAAWAADPIHSPYTAPIHFDPNIRPVQTVASTPPAPPPPPPPPTAPSRKTTTRVRKTRKNDNAYTGKSTLFWVNSDQQTAAAGTTDETLKRIRSHVMSEHNRKKRMESTEQYNKSKWNHSSYQPPTTTPPGALVPAEPPRPSISSSTSLPTSQITDEQELEQVEEVVTSTAVGYPATQTASWDDCSFGGTMAYPAGPSAWSYVGQGANDPFNTGHTQLTDRMMRHLRVFLWDLTQEAHPLQTRYKPKLQAHWASLIQRDPAILHATICMATSNDAMRAGELPIRDPKQKRSQLVIDTFHHRGETIRLVNEGLSDPVKASSDVLIAAVSTLLTIEIASGNPDYLKIHLAGLRQMIALRKNFDDVPSDVRFQISWTDIRVACMAHAKPIFPFVRYTRPARLSLIPPNDDVALLSTRLFPLLKIPGIFGEAMPQIVYDLLELSWYAEWIKGNTGYKEFNEETEDYFNTEVLHVEYQLHTDRYTETGQVKGDNSIEGCTRLALLLFHNSAIWNFYPMIGQLLPKPIQALRTALEATIPSGLFALCRDLLLWQLFLGAACSLTLPTERAFFVSELANAARLQGVHSWQEARAILLGFFYVDRIHLPMLRQICDECHFQVDEPPAE</sequence>
<evidence type="ECO:0000259" key="3">
    <source>
        <dbReference type="PROSITE" id="PS51782"/>
    </source>
</evidence>
<dbReference type="SMART" id="SM00257">
    <property type="entry name" value="LysM"/>
    <property type="match status" value="3"/>
</dbReference>
<dbReference type="Gene3D" id="3.10.350.10">
    <property type="entry name" value="LysM domain"/>
    <property type="match status" value="3"/>
</dbReference>
<dbReference type="PANTHER" id="PTHR37540">
    <property type="entry name" value="TRANSCRIPTION FACTOR (ACR-2), PUTATIVE-RELATED-RELATED"/>
    <property type="match status" value="1"/>
</dbReference>
<dbReference type="STRING" id="60175.A0A1V6XRH2"/>
<feature type="domain" description="LysM" evidence="3">
    <location>
        <begin position="34"/>
        <end position="78"/>
    </location>
</feature>
<feature type="compositionally biased region" description="Low complexity" evidence="1">
    <location>
        <begin position="90"/>
        <end position="108"/>
    </location>
</feature>
<gene>
    <name evidence="4" type="ORF">PENNAL_c0058G10899</name>
</gene>
<dbReference type="SUPFAM" id="SSF54106">
    <property type="entry name" value="LysM domain"/>
    <property type="match status" value="2"/>
</dbReference>
<comment type="caution">
    <text evidence="4">The sequence shown here is derived from an EMBL/GenBank/DDBJ whole genome shotgun (WGS) entry which is preliminary data.</text>
</comment>
<feature type="compositionally biased region" description="Low complexity" evidence="1">
    <location>
        <begin position="482"/>
        <end position="492"/>
    </location>
</feature>
<organism evidence="4 5">
    <name type="scientific">Penicillium nalgiovense</name>
    <dbReference type="NCBI Taxonomy" id="60175"/>
    <lineage>
        <taxon>Eukaryota</taxon>
        <taxon>Fungi</taxon>
        <taxon>Dikarya</taxon>
        <taxon>Ascomycota</taxon>
        <taxon>Pezizomycotina</taxon>
        <taxon>Eurotiomycetes</taxon>
        <taxon>Eurotiomycetidae</taxon>
        <taxon>Eurotiales</taxon>
        <taxon>Aspergillaceae</taxon>
        <taxon>Penicillium</taxon>
    </lineage>
</organism>
<dbReference type="PROSITE" id="PS51782">
    <property type="entry name" value="LYSM"/>
    <property type="match status" value="4"/>
</dbReference>
<dbReference type="InterPro" id="IPR021858">
    <property type="entry name" value="Fun_TF"/>
</dbReference>